<accession>A0A6I0GWM0</accession>
<dbReference type="Proteomes" id="UP000441522">
    <property type="component" value="Unassembled WGS sequence"/>
</dbReference>
<reference evidence="3 4" key="1">
    <citation type="journal article" date="2019" name="Nat. Med.">
        <title>A library of human gut bacterial isolates paired with longitudinal multiomics data enables mechanistic microbiome research.</title>
        <authorList>
            <person name="Poyet M."/>
            <person name="Groussin M."/>
            <person name="Gibbons S.M."/>
            <person name="Avila-Pacheco J."/>
            <person name="Jiang X."/>
            <person name="Kearney S.M."/>
            <person name="Perrotta A.R."/>
            <person name="Berdy B."/>
            <person name="Zhao S."/>
            <person name="Lieberman T.D."/>
            <person name="Swanson P.K."/>
            <person name="Smith M."/>
            <person name="Roesemann S."/>
            <person name="Alexander J.E."/>
            <person name="Rich S.A."/>
            <person name="Livny J."/>
            <person name="Vlamakis H."/>
            <person name="Clish C."/>
            <person name="Bullock K."/>
            <person name="Deik A."/>
            <person name="Scott J."/>
            <person name="Pierce K.A."/>
            <person name="Xavier R.J."/>
            <person name="Alm E.J."/>
        </authorList>
    </citation>
    <scope>NUCLEOTIDE SEQUENCE [LARGE SCALE GENOMIC DNA]</scope>
    <source>
        <strain evidence="3 4">BIOML-A5</strain>
    </source>
</reference>
<dbReference type="InterPro" id="IPR025190">
    <property type="entry name" value="DUF4122"/>
</dbReference>
<feature type="region of interest" description="Disordered" evidence="1">
    <location>
        <begin position="121"/>
        <end position="171"/>
    </location>
</feature>
<evidence type="ECO:0000256" key="1">
    <source>
        <dbReference type="SAM" id="MobiDB-lite"/>
    </source>
</evidence>
<feature type="transmembrane region" description="Helical" evidence="2">
    <location>
        <begin position="6"/>
        <end position="27"/>
    </location>
</feature>
<name>A0A6I0GWM0_PHOVU</name>
<keyword evidence="2" id="KW-1133">Transmembrane helix</keyword>
<feature type="compositionally biased region" description="Acidic residues" evidence="1">
    <location>
        <begin position="136"/>
        <end position="149"/>
    </location>
</feature>
<proteinExistence type="predicted"/>
<keyword evidence="2" id="KW-0812">Transmembrane</keyword>
<gene>
    <name evidence="3" type="ORF">GAS29_16900</name>
</gene>
<dbReference type="Pfam" id="PF13498">
    <property type="entry name" value="DUF4122"/>
    <property type="match status" value="1"/>
</dbReference>
<comment type="caution">
    <text evidence="3">The sequence shown here is derived from an EMBL/GenBank/DDBJ whole genome shotgun (WGS) entry which is preliminary data.</text>
</comment>
<dbReference type="EMBL" id="WCWW01000044">
    <property type="protein sequence ID" value="KAB3853495.1"/>
    <property type="molecule type" value="Genomic_DNA"/>
</dbReference>
<keyword evidence="2" id="KW-0472">Membrane</keyword>
<evidence type="ECO:0000256" key="2">
    <source>
        <dbReference type="SAM" id="Phobius"/>
    </source>
</evidence>
<dbReference type="AlphaFoldDB" id="A0A6I0GWM0"/>
<protein>
    <submittedName>
        <fullName evidence="3">DUF4122 domain-containing protein</fullName>
    </submittedName>
</protein>
<organism evidence="3 4">
    <name type="scientific">Phocaeicola vulgatus</name>
    <name type="common">Bacteroides vulgatus</name>
    <dbReference type="NCBI Taxonomy" id="821"/>
    <lineage>
        <taxon>Bacteria</taxon>
        <taxon>Pseudomonadati</taxon>
        <taxon>Bacteroidota</taxon>
        <taxon>Bacteroidia</taxon>
        <taxon>Bacteroidales</taxon>
        <taxon>Bacteroidaceae</taxon>
        <taxon>Phocaeicola</taxon>
    </lineage>
</organism>
<sequence>METTLIYFSVKAVSATYILYKVWMFIFSPRVYNFWDSQLRHMRIARIQLWKLRKKRMAEKARKARYRARLDKAEAWIAQAENDILKVGHEEKTETQPNPLDEYNEVIGKTKIVYLEDPDVARKTPTRSEPMKKEPIEEDEDIDPDDVIDDFSSQKGLTESEKRELMSNDGCVPDPDFSRALTFEELDNVADVLISGTDDSKKIRNAAETLYRLQDTDLFRFFSTELSTQNQLERLIRENLLPNGKETSKPSLEQIGIDWNKYM</sequence>
<evidence type="ECO:0000313" key="3">
    <source>
        <dbReference type="EMBL" id="KAB3853495.1"/>
    </source>
</evidence>
<evidence type="ECO:0000313" key="4">
    <source>
        <dbReference type="Proteomes" id="UP000441522"/>
    </source>
</evidence>